<feature type="region of interest" description="Disordered" evidence="4">
    <location>
        <begin position="348"/>
        <end position="370"/>
    </location>
</feature>
<dbReference type="GO" id="GO:0009705">
    <property type="term" value="C:plant-type vacuole membrane"/>
    <property type="evidence" value="ECO:0007669"/>
    <property type="project" value="TreeGrafter"/>
</dbReference>
<evidence type="ECO:0000259" key="8">
    <source>
        <dbReference type="Pfam" id="PF16041"/>
    </source>
</evidence>
<dbReference type="GO" id="GO:0005768">
    <property type="term" value="C:endosome"/>
    <property type="evidence" value="ECO:0007669"/>
    <property type="project" value="TreeGrafter"/>
</dbReference>
<evidence type="ECO:0000256" key="2">
    <source>
        <dbReference type="ARBA" id="ARBA00022771"/>
    </source>
</evidence>
<dbReference type="GO" id="GO:0008270">
    <property type="term" value="F:zinc ion binding"/>
    <property type="evidence" value="ECO:0007669"/>
    <property type="project" value="UniProtKB-KW"/>
</dbReference>
<evidence type="ECO:0000256" key="4">
    <source>
        <dbReference type="SAM" id="MobiDB-lite"/>
    </source>
</evidence>
<name>A0AAD8U7S9_LOLMU</name>
<keyword evidence="6" id="KW-0732">Signal</keyword>
<keyword evidence="5" id="KW-0472">Membrane</keyword>
<feature type="domain" description="E3 ubiquitin-protein ligase APD1-4 N-terminal" evidence="7">
    <location>
        <begin position="68"/>
        <end position="134"/>
    </location>
</feature>
<keyword evidence="3" id="KW-0862">Zinc</keyword>
<dbReference type="Gene3D" id="3.30.40.10">
    <property type="entry name" value="Zinc/RING finger domain, C3HC4 (zinc finger)"/>
    <property type="match status" value="1"/>
</dbReference>
<gene>
    <name evidence="9" type="ORF">QYE76_015937</name>
</gene>
<evidence type="ECO:0000256" key="3">
    <source>
        <dbReference type="ARBA" id="ARBA00022833"/>
    </source>
</evidence>
<dbReference type="PANTHER" id="PTHR46858">
    <property type="entry name" value="OS05G0521000 PROTEIN"/>
    <property type="match status" value="1"/>
</dbReference>
<proteinExistence type="predicted"/>
<feature type="chain" id="PRO_5041992799" description="RING-type domain-containing protein" evidence="6">
    <location>
        <begin position="25"/>
        <end position="459"/>
    </location>
</feature>
<feature type="domain" description="E3 ubiquitin-protein ligase APD1-4 middle" evidence="8">
    <location>
        <begin position="171"/>
        <end position="272"/>
    </location>
</feature>
<comment type="caution">
    <text evidence="9">The sequence shown here is derived from an EMBL/GenBank/DDBJ whole genome shotgun (WGS) entry which is preliminary data.</text>
</comment>
<dbReference type="InterPro" id="IPR032008">
    <property type="entry name" value="APD1-4_N"/>
</dbReference>
<keyword evidence="2" id="KW-0863">Zinc-finger</keyword>
<evidence type="ECO:0000313" key="10">
    <source>
        <dbReference type="Proteomes" id="UP001231189"/>
    </source>
</evidence>
<evidence type="ECO:0000256" key="5">
    <source>
        <dbReference type="SAM" id="Phobius"/>
    </source>
</evidence>
<dbReference type="InterPro" id="IPR013083">
    <property type="entry name" value="Znf_RING/FYVE/PHD"/>
</dbReference>
<feature type="transmembrane region" description="Helical" evidence="5">
    <location>
        <begin position="287"/>
        <end position="306"/>
    </location>
</feature>
<evidence type="ECO:0000259" key="7">
    <source>
        <dbReference type="Pfam" id="PF16040"/>
    </source>
</evidence>
<dbReference type="GO" id="GO:0016567">
    <property type="term" value="P:protein ubiquitination"/>
    <property type="evidence" value="ECO:0007669"/>
    <property type="project" value="TreeGrafter"/>
</dbReference>
<keyword evidence="10" id="KW-1185">Reference proteome</keyword>
<dbReference type="AlphaFoldDB" id="A0AAD8U7S9"/>
<dbReference type="InterPro" id="IPR032010">
    <property type="entry name" value="APD1-4_M"/>
</dbReference>
<evidence type="ECO:0000256" key="6">
    <source>
        <dbReference type="SAM" id="SignalP"/>
    </source>
</evidence>
<dbReference type="GO" id="GO:0061630">
    <property type="term" value="F:ubiquitin protein ligase activity"/>
    <property type="evidence" value="ECO:0007669"/>
    <property type="project" value="TreeGrafter"/>
</dbReference>
<dbReference type="Pfam" id="PF16041">
    <property type="entry name" value="APD1-4_M"/>
    <property type="match status" value="1"/>
</dbReference>
<feature type="signal peptide" evidence="6">
    <location>
        <begin position="1"/>
        <end position="24"/>
    </location>
</feature>
<dbReference type="Proteomes" id="UP001231189">
    <property type="component" value="Unassembled WGS sequence"/>
</dbReference>
<keyword evidence="1" id="KW-0479">Metal-binding</keyword>
<evidence type="ECO:0000256" key="1">
    <source>
        <dbReference type="ARBA" id="ARBA00022723"/>
    </source>
</evidence>
<dbReference type="EMBL" id="JAUUTY010000001">
    <property type="protein sequence ID" value="KAK1699240.1"/>
    <property type="molecule type" value="Genomic_DNA"/>
</dbReference>
<keyword evidence="5" id="KW-0812">Transmembrane</keyword>
<dbReference type="Pfam" id="PF13920">
    <property type="entry name" value="zf-C3HC4_3"/>
    <property type="match status" value="1"/>
</dbReference>
<sequence>MAVAAMLCSVVFLTFCLLVSMALMAGYYYGPAELVAGPGCSRLLQMNPFFFKEITVRMAEEQCPGENGLVLYGLADGAPRLDVPAAWSEARRVVVPANSHREWVYFLNAGSQIQVGYSVKPATELINPLCIIIAQAFEFTTGNKSFTQWTENPSVYDTTLAWRFVRGTGTVKQAILSPGDYYVAVGNLHDQDTTVTLDIRIRAVLYNTTGANYACSPGSSHCTYSLPILGQNVAVLSSGLGERSNSDDAHCVRVILSYEPRWIVYFIASGTVRYSTGSVRSNYLNEMLNVTLTLVAILAVALLLLYEVLSTMIGFCCWCCTGGEGGRRSPGAGEQRTTTTSLLAADKEEEASLGSSYDSVSHDGDHDEELGGDEEERRLCVVCCDARRDCFFLPCGHSATCHPCGTRYVQCVFAGEDCVVERLKMVSWCLLRRRIVEGDGGSCPFCRRKLKKVRRIFTL</sequence>
<protein>
    <recommendedName>
        <fullName evidence="11">RING-type domain-containing protein</fullName>
    </recommendedName>
</protein>
<dbReference type="PANTHER" id="PTHR46858:SF5">
    <property type="entry name" value="E3 UBIQUITIN-PROTEIN LIGASE APD1-RELATED"/>
    <property type="match status" value="1"/>
</dbReference>
<reference evidence="9" key="1">
    <citation type="submission" date="2023-07" db="EMBL/GenBank/DDBJ databases">
        <title>A chromosome-level genome assembly of Lolium multiflorum.</title>
        <authorList>
            <person name="Chen Y."/>
            <person name="Copetti D."/>
            <person name="Kolliker R."/>
            <person name="Studer B."/>
        </authorList>
    </citation>
    <scope>NUCLEOTIDE SEQUENCE</scope>
    <source>
        <strain evidence="9">02402/16</strain>
        <tissue evidence="9">Leaf</tissue>
    </source>
</reference>
<dbReference type="Pfam" id="PF16040">
    <property type="entry name" value="APD1-4_N"/>
    <property type="match status" value="1"/>
</dbReference>
<organism evidence="9 10">
    <name type="scientific">Lolium multiflorum</name>
    <name type="common">Italian ryegrass</name>
    <name type="synonym">Lolium perenne subsp. multiflorum</name>
    <dbReference type="NCBI Taxonomy" id="4521"/>
    <lineage>
        <taxon>Eukaryota</taxon>
        <taxon>Viridiplantae</taxon>
        <taxon>Streptophyta</taxon>
        <taxon>Embryophyta</taxon>
        <taxon>Tracheophyta</taxon>
        <taxon>Spermatophyta</taxon>
        <taxon>Magnoliopsida</taxon>
        <taxon>Liliopsida</taxon>
        <taxon>Poales</taxon>
        <taxon>Poaceae</taxon>
        <taxon>BOP clade</taxon>
        <taxon>Pooideae</taxon>
        <taxon>Poodae</taxon>
        <taxon>Poeae</taxon>
        <taxon>Poeae Chloroplast Group 2 (Poeae type)</taxon>
        <taxon>Loliodinae</taxon>
        <taxon>Loliinae</taxon>
        <taxon>Lolium</taxon>
    </lineage>
</organism>
<evidence type="ECO:0000313" key="9">
    <source>
        <dbReference type="EMBL" id="KAK1699240.1"/>
    </source>
</evidence>
<evidence type="ECO:0008006" key="11">
    <source>
        <dbReference type="Google" id="ProtNLM"/>
    </source>
</evidence>
<accession>A0AAD8U7S9</accession>
<keyword evidence="5" id="KW-1133">Transmembrane helix</keyword>